<dbReference type="Proteomes" id="UP001501116">
    <property type="component" value="Unassembled WGS sequence"/>
</dbReference>
<feature type="compositionally biased region" description="Low complexity" evidence="1">
    <location>
        <begin position="422"/>
        <end position="463"/>
    </location>
</feature>
<proteinExistence type="predicted"/>
<evidence type="ECO:0000256" key="1">
    <source>
        <dbReference type="SAM" id="MobiDB-lite"/>
    </source>
</evidence>
<reference evidence="2 3" key="1">
    <citation type="journal article" date="2019" name="Int. J. Syst. Evol. Microbiol.">
        <title>The Global Catalogue of Microorganisms (GCM) 10K type strain sequencing project: providing services to taxonomists for standard genome sequencing and annotation.</title>
        <authorList>
            <consortium name="The Broad Institute Genomics Platform"/>
            <consortium name="The Broad Institute Genome Sequencing Center for Infectious Disease"/>
            <person name="Wu L."/>
            <person name="Ma J."/>
        </authorList>
    </citation>
    <scope>NUCLEOTIDE SEQUENCE [LARGE SCALE GENOMIC DNA]</scope>
    <source>
        <strain evidence="2 3">JCM 14545</strain>
    </source>
</reference>
<dbReference type="RefSeq" id="WP_344431506.1">
    <property type="nucleotide sequence ID" value="NZ_BAAANN010000063.1"/>
</dbReference>
<keyword evidence="3" id="KW-1185">Reference proteome</keyword>
<evidence type="ECO:0008006" key="4">
    <source>
        <dbReference type="Google" id="ProtNLM"/>
    </source>
</evidence>
<sequence>MTLLLTLDDGSVQRALADAIEPARAAAVAEAGAESVGEHVGVDREDAVSATHRFAATVPGYRGWHWSVTVATAGEGEEVTVSEVVLQPGPDALVAPAWVPWDRRVRAGDLGVGDIFPTDSDDPRLAPAYLASDDPAIEETAVDAGLGRVHVLSRHGRLDAAERWRGGEFGPRSDMARSAPGVCGTCGFFVPLAGSLRAAFGVCGNEISPGDGHVVNVEYGCGAHSETEIEASASIPVAELVYDDSLLDMEPLPDEPAAEVPVTVGASQEPEAASAQSPSEAPSVSSAASSTGAVEEVAPAAAVVEDGTREVAAEPEAASGQRVEAEAPSEYPAEAEAPSGHPAEAEGTSGDDPVAPAETAASAEIADTAETAETAETPETIETEDASATDEAVVGQPEGASEVVAEPIGASAAPEQPDRPEQAAAAPAQVPEPEQAPPAEQVPVPEEASASERTSAAPEPGDD</sequence>
<organism evidence="2 3">
    <name type="scientific">Amycolatopsis minnesotensis</name>
    <dbReference type="NCBI Taxonomy" id="337894"/>
    <lineage>
        <taxon>Bacteria</taxon>
        <taxon>Bacillati</taxon>
        <taxon>Actinomycetota</taxon>
        <taxon>Actinomycetes</taxon>
        <taxon>Pseudonocardiales</taxon>
        <taxon>Pseudonocardiaceae</taxon>
        <taxon>Amycolatopsis</taxon>
    </lineage>
</organism>
<feature type="region of interest" description="Disordered" evidence="1">
    <location>
        <begin position="309"/>
        <end position="463"/>
    </location>
</feature>
<feature type="region of interest" description="Disordered" evidence="1">
    <location>
        <begin position="266"/>
        <end position="292"/>
    </location>
</feature>
<evidence type="ECO:0000313" key="2">
    <source>
        <dbReference type="EMBL" id="GAA1992058.1"/>
    </source>
</evidence>
<dbReference type="EMBL" id="BAAANN010000063">
    <property type="protein sequence ID" value="GAA1992058.1"/>
    <property type="molecule type" value="Genomic_DNA"/>
</dbReference>
<dbReference type="Pfam" id="PF11228">
    <property type="entry name" value="DUF3027"/>
    <property type="match status" value="1"/>
</dbReference>
<feature type="compositionally biased region" description="Acidic residues" evidence="1">
    <location>
        <begin position="379"/>
        <end position="388"/>
    </location>
</feature>
<gene>
    <name evidence="2" type="ORF">GCM10009754_83640</name>
</gene>
<accession>A0ABN2STE9</accession>
<name>A0ABN2STE9_9PSEU</name>
<feature type="compositionally biased region" description="Low complexity" evidence="1">
    <location>
        <begin position="326"/>
        <end position="339"/>
    </location>
</feature>
<feature type="compositionally biased region" description="Low complexity" evidence="1">
    <location>
        <begin position="355"/>
        <end position="378"/>
    </location>
</feature>
<comment type="caution">
    <text evidence="2">The sequence shown here is derived from an EMBL/GenBank/DDBJ whole genome shotgun (WGS) entry which is preliminary data.</text>
</comment>
<evidence type="ECO:0000313" key="3">
    <source>
        <dbReference type="Proteomes" id="UP001501116"/>
    </source>
</evidence>
<protein>
    <recommendedName>
        <fullName evidence="4">DUF3027 domain-containing protein</fullName>
    </recommendedName>
</protein>
<dbReference type="InterPro" id="IPR021391">
    <property type="entry name" value="DUF3027"/>
</dbReference>